<keyword evidence="8 12" id="KW-0274">FAD</keyword>
<dbReference type="HAMAP" id="MF_00129">
    <property type="entry name" value="MnmG_GidA"/>
    <property type="match status" value="1"/>
</dbReference>
<reference evidence="14" key="1">
    <citation type="submission" date="2016-10" db="EMBL/GenBank/DDBJ databases">
        <authorList>
            <person name="Varghese N."/>
            <person name="Submissions S."/>
        </authorList>
    </citation>
    <scope>NUCLEOTIDE SEQUENCE [LARGE SCALE GENOMIC DNA]</scope>
    <source>
        <strain evidence="14">DSM 26382</strain>
    </source>
</reference>
<dbReference type="GO" id="GO:0002098">
    <property type="term" value="P:tRNA wobble uridine modification"/>
    <property type="evidence" value="ECO:0007669"/>
    <property type="project" value="InterPro"/>
</dbReference>
<evidence type="ECO:0000256" key="7">
    <source>
        <dbReference type="ARBA" id="ARBA00022694"/>
    </source>
</evidence>
<evidence type="ECO:0000313" key="13">
    <source>
        <dbReference type="EMBL" id="SDC04044.1"/>
    </source>
</evidence>
<evidence type="ECO:0000256" key="9">
    <source>
        <dbReference type="ARBA" id="ARBA00023027"/>
    </source>
</evidence>
<dbReference type="GO" id="GO:0005829">
    <property type="term" value="C:cytosol"/>
    <property type="evidence" value="ECO:0007669"/>
    <property type="project" value="TreeGrafter"/>
</dbReference>
<dbReference type="InterPro" id="IPR036188">
    <property type="entry name" value="FAD/NAD-bd_sf"/>
</dbReference>
<comment type="caution">
    <text evidence="12">Lacks conserved residue(s) required for the propagation of feature annotation.</text>
</comment>
<dbReference type="Gene3D" id="1.10.10.1800">
    <property type="entry name" value="tRNA uridine 5-carboxymethylaminomethyl modification enzyme MnmG/GidA"/>
    <property type="match status" value="1"/>
</dbReference>
<dbReference type="InterPro" id="IPR002218">
    <property type="entry name" value="MnmG-rel"/>
</dbReference>
<protein>
    <recommendedName>
        <fullName evidence="4 12">tRNA uridine 5-carboxymethylaminomethyl modification enzyme MnmG</fullName>
    </recommendedName>
    <alternativeName>
        <fullName evidence="11 12">Glucose-inhibited division protein A</fullName>
    </alternativeName>
</protein>
<feature type="binding site" evidence="12">
    <location>
        <begin position="13"/>
        <end position="18"/>
    </location>
    <ligand>
        <name>FAD</name>
        <dbReference type="ChEBI" id="CHEBI:57692"/>
    </ligand>
</feature>
<dbReference type="PANTHER" id="PTHR11806">
    <property type="entry name" value="GLUCOSE INHIBITED DIVISION PROTEIN A"/>
    <property type="match status" value="1"/>
</dbReference>
<comment type="cofactor">
    <cofactor evidence="1 12">
        <name>FAD</name>
        <dbReference type="ChEBI" id="CHEBI:57692"/>
    </cofactor>
</comment>
<dbReference type="Pfam" id="PF21680">
    <property type="entry name" value="GIDA_C_1st"/>
    <property type="match status" value="1"/>
</dbReference>
<evidence type="ECO:0000256" key="12">
    <source>
        <dbReference type="HAMAP-Rule" id="MF_00129"/>
    </source>
</evidence>
<keyword evidence="14" id="KW-1185">Reference proteome</keyword>
<dbReference type="FunFam" id="3.50.50.60:FF:000010">
    <property type="entry name" value="tRNA uridine 5-carboxymethylaminomethyl modification enzyme MnmG"/>
    <property type="match status" value="1"/>
</dbReference>
<dbReference type="FunFam" id="1.10.10.1800:FF:000001">
    <property type="entry name" value="tRNA uridine 5-carboxymethylaminomethyl modification enzyme MnmG"/>
    <property type="match status" value="1"/>
</dbReference>
<dbReference type="InterPro" id="IPR049312">
    <property type="entry name" value="GIDA_C_N"/>
</dbReference>
<dbReference type="InterPro" id="IPR004416">
    <property type="entry name" value="MnmG"/>
</dbReference>
<dbReference type="GO" id="GO:0050660">
    <property type="term" value="F:flavin adenine dinucleotide binding"/>
    <property type="evidence" value="ECO:0007669"/>
    <property type="project" value="UniProtKB-UniRule"/>
</dbReference>
<dbReference type="SUPFAM" id="SSF51905">
    <property type="entry name" value="FAD/NAD(P)-binding domain"/>
    <property type="match status" value="1"/>
</dbReference>
<keyword evidence="6 12" id="KW-0285">Flavoprotein</keyword>
<gene>
    <name evidence="12" type="primary">mnmG</name>
    <name evidence="12" type="synonym">gidA</name>
    <name evidence="13" type="ORF">SAMN05216576_101191</name>
</gene>
<evidence type="ECO:0000313" key="14">
    <source>
        <dbReference type="Proteomes" id="UP000199467"/>
    </source>
</evidence>
<dbReference type="FunFam" id="1.10.150.570:FF:000001">
    <property type="entry name" value="tRNA uridine 5-carboxymethylaminomethyl modification enzyme MnmG"/>
    <property type="match status" value="1"/>
</dbReference>
<dbReference type="GeneID" id="83644358"/>
<comment type="similarity">
    <text evidence="3 12">Belongs to the MnmG family.</text>
</comment>
<evidence type="ECO:0000256" key="4">
    <source>
        <dbReference type="ARBA" id="ARBA00020461"/>
    </source>
</evidence>
<dbReference type="Gene3D" id="3.50.50.60">
    <property type="entry name" value="FAD/NAD(P)-binding domain"/>
    <property type="match status" value="2"/>
</dbReference>
<accession>A0A1G6IC29</accession>
<dbReference type="Pfam" id="PF13932">
    <property type="entry name" value="SAM_GIDA_C"/>
    <property type="match status" value="1"/>
</dbReference>
<proteinExistence type="inferred from homology"/>
<keyword evidence="7 12" id="KW-0819">tRNA processing</keyword>
<evidence type="ECO:0000256" key="8">
    <source>
        <dbReference type="ARBA" id="ARBA00022827"/>
    </source>
</evidence>
<comment type="subunit">
    <text evidence="10 12">Homodimer. Heterotetramer of two MnmE and two MnmG subunits.</text>
</comment>
<evidence type="ECO:0000256" key="1">
    <source>
        <dbReference type="ARBA" id="ARBA00001974"/>
    </source>
</evidence>
<evidence type="ECO:0000256" key="10">
    <source>
        <dbReference type="ARBA" id="ARBA00025948"/>
    </source>
</evidence>
<dbReference type="AlphaFoldDB" id="A0A1G6IC29"/>
<dbReference type="PROSITE" id="PS01280">
    <property type="entry name" value="GIDA_1"/>
    <property type="match status" value="1"/>
</dbReference>
<evidence type="ECO:0000256" key="3">
    <source>
        <dbReference type="ARBA" id="ARBA00007653"/>
    </source>
</evidence>
<evidence type="ECO:0000256" key="2">
    <source>
        <dbReference type="ARBA" id="ARBA00003717"/>
    </source>
</evidence>
<dbReference type="SMART" id="SM01228">
    <property type="entry name" value="GIDA_assoc_3"/>
    <property type="match status" value="1"/>
</dbReference>
<dbReference type="Proteomes" id="UP000199467">
    <property type="component" value="Unassembled WGS sequence"/>
</dbReference>
<evidence type="ECO:0000256" key="11">
    <source>
        <dbReference type="ARBA" id="ARBA00031800"/>
    </source>
</evidence>
<name>A0A1G6IC29_9GAMM</name>
<dbReference type="GO" id="GO:0030488">
    <property type="term" value="P:tRNA methylation"/>
    <property type="evidence" value="ECO:0007669"/>
    <property type="project" value="TreeGrafter"/>
</dbReference>
<sequence>MDFPSRFDVIVIGGGHAGTEAALAAARMGVKTLLLTHNVETLGQMSCNPAIGGIGKSHLVKEIDALGGAMAIATDRGGIQFRILNSRKGPAVRATRAQADRVLYKAAVREILENQANLWIFQQAADDLIVENAQVKGVVTQMGLRFHADSVVLTTGTFLGGLIHIGLQNYSGGRAGDPPSIALAHRLRELPLRVGRLKTGTPPRIDGRSVDFSVMTEQPGDTPTPLMSFLGKREHQPKQISCWITHTNARTHEIIAANLDRSPMYSGVIEGVGPRYCPSIEDKIHRFADKDSHQVFIEPEGLTTHELYPNGISTSLPFDVQLEIVRSIRGMENAHIVRPGYAIEYDYFDPRDLKYSLETKVIAGLFFAGQINGTTGYEEAGAQGLLAGCNAALRAQGKEAWCPRRDEAYIGVLVDDLITLGTQEPYRMFTSRAEYRLILREDNADLRLTEKGRELGLIDDERWAAFEAKREGIVQEEQRLKSTWVRPGTPQGDAIAARFGTPLAHEYNLLNLLARPEIDYATLVELTDAPVVDNQVAEQVEIKTKYAGYIDRQQDEIAKLRASEDTKLPDDLDYASISGLSKEIQFKLGNTRPATLGQASRIPGVTPAAISLLLIHLKKRSAGQKLEQSA</sequence>
<dbReference type="FunFam" id="3.50.50.60:FF:000002">
    <property type="entry name" value="tRNA uridine 5-carboxymethylaminomethyl modification enzyme MnmG"/>
    <property type="match status" value="1"/>
</dbReference>
<dbReference type="InterPro" id="IPR044920">
    <property type="entry name" value="MnmG_C_subdom_sf"/>
</dbReference>
<dbReference type="InterPro" id="IPR040131">
    <property type="entry name" value="MnmG_N"/>
</dbReference>
<keyword evidence="5 12" id="KW-0963">Cytoplasm</keyword>
<dbReference type="PANTHER" id="PTHR11806:SF0">
    <property type="entry name" value="PROTEIN MTO1 HOMOLOG, MITOCHONDRIAL"/>
    <property type="match status" value="1"/>
</dbReference>
<dbReference type="Pfam" id="PF01134">
    <property type="entry name" value="GIDA"/>
    <property type="match status" value="1"/>
</dbReference>
<dbReference type="InterPro" id="IPR020595">
    <property type="entry name" value="MnmG-rel_CS"/>
</dbReference>
<evidence type="ECO:0000256" key="5">
    <source>
        <dbReference type="ARBA" id="ARBA00022490"/>
    </source>
</evidence>
<dbReference type="InterPro" id="IPR047001">
    <property type="entry name" value="MnmG_C_subdom"/>
</dbReference>
<organism evidence="13 14">
    <name type="scientific">Ectopseudomonas chengduensis</name>
    <dbReference type="NCBI Taxonomy" id="489632"/>
    <lineage>
        <taxon>Bacteria</taxon>
        <taxon>Pseudomonadati</taxon>
        <taxon>Pseudomonadota</taxon>
        <taxon>Gammaproteobacteria</taxon>
        <taxon>Pseudomonadales</taxon>
        <taxon>Pseudomonadaceae</taxon>
        <taxon>Ectopseudomonas</taxon>
    </lineage>
</organism>
<dbReference type="NCBIfam" id="TIGR00136">
    <property type="entry name" value="mnmG_gidA"/>
    <property type="match status" value="1"/>
</dbReference>
<dbReference type="EMBL" id="FMZQ01000001">
    <property type="protein sequence ID" value="SDC04044.1"/>
    <property type="molecule type" value="Genomic_DNA"/>
</dbReference>
<evidence type="ECO:0000256" key="6">
    <source>
        <dbReference type="ARBA" id="ARBA00022630"/>
    </source>
</evidence>
<keyword evidence="9 12" id="KW-0520">NAD</keyword>
<dbReference type="InterPro" id="IPR026904">
    <property type="entry name" value="MnmG_C"/>
</dbReference>
<dbReference type="Gene3D" id="1.10.150.570">
    <property type="entry name" value="GidA associated domain, C-terminal subdomain"/>
    <property type="match status" value="1"/>
</dbReference>
<dbReference type="RefSeq" id="WP_059391031.1">
    <property type="nucleotide sequence ID" value="NZ_FMZQ01000001.1"/>
</dbReference>
<comment type="function">
    <text evidence="2 12">NAD-binding protein involved in the addition of a carboxymethylaminomethyl (cmnm) group at the wobble position (U34) of certain tRNAs, forming tRNA-cmnm(5)s(2)U34.</text>
</comment>
<feature type="binding site" evidence="12">
    <location>
        <begin position="273"/>
        <end position="287"/>
    </location>
    <ligand>
        <name>NAD(+)</name>
        <dbReference type="ChEBI" id="CHEBI:57540"/>
    </ligand>
</feature>
<comment type="subcellular location">
    <subcellularLocation>
        <location evidence="12">Cytoplasm</location>
    </subcellularLocation>
</comment>